<evidence type="ECO:0000256" key="1">
    <source>
        <dbReference type="ARBA" id="ARBA00000971"/>
    </source>
</evidence>
<keyword evidence="4" id="KW-0697">Rotamase</keyword>
<feature type="domain" description="Trigger factor C-terminal" evidence="8">
    <location>
        <begin position="260"/>
        <end position="404"/>
    </location>
</feature>
<dbReference type="Pfam" id="PF05698">
    <property type="entry name" value="Trigger_C"/>
    <property type="match status" value="1"/>
</dbReference>
<dbReference type="PANTHER" id="PTHR30560:SF3">
    <property type="entry name" value="TRIGGER FACTOR-LIKE PROTEIN TIG, CHLOROPLASTIC"/>
    <property type="match status" value="1"/>
</dbReference>
<comment type="similarity">
    <text evidence="2">Belongs to the FKBP-type PPIase family. Tig subfamily.</text>
</comment>
<dbReference type="PANTHER" id="PTHR30560">
    <property type="entry name" value="TRIGGER FACTOR CHAPERONE AND PEPTIDYL-PROLYL CIS/TRANS ISOMERASE"/>
    <property type="match status" value="1"/>
</dbReference>
<sequence length="432" mass="50164">MNIEINELNTFSRELIIDIPWEELSEDFDKTVGKFRKKAKLPGFRPGKVPKQVLMTQFLPAIEADFVEESFRKFYVKALQEKELIPVNQADVNNLEFKYGEHFSFKAAFEVEPEVTLPNLKKCKLEVQKHSYITDEEDIDLAIDDIRKANAEVVTVEDGAKCGDYVLADLQMLDDSSVPIIGEKVEKRYLKIGDGVFTGENQKNLEGVKTGDSTWVMFPDENGKESTFTVNVINIERQLLPEINGDFIKKLDPDVESETELRQKIKKQIDQSYSRRSDELFERQLSDALIEKVEIDCPPSMLEFYMNQILEDVKKKNDNVEVDEAKIRETYKPMTERNLKWYLIRKAIIQSHNLEVTKSRLKKEINQIVDHSSNKKEAEKFYKKPSNRTRIEDDLMEKKVLAVIQEFTKVKEVTVETKDLRAQQALQAKTHE</sequence>
<dbReference type="PIRSF" id="PIRSF003095">
    <property type="entry name" value="Trigger_factor"/>
    <property type="match status" value="1"/>
</dbReference>
<dbReference type="GO" id="GO:0043335">
    <property type="term" value="P:protein unfolding"/>
    <property type="evidence" value="ECO:0007669"/>
    <property type="project" value="TreeGrafter"/>
</dbReference>
<accession>A0A381SLR0</accession>
<gene>
    <name evidence="9" type="ORF">METZ01_LOCUS57846</name>
</gene>
<dbReference type="SUPFAM" id="SSF54534">
    <property type="entry name" value="FKBP-like"/>
    <property type="match status" value="1"/>
</dbReference>
<name>A0A381SLR0_9ZZZZ</name>
<dbReference type="InterPro" id="IPR008880">
    <property type="entry name" value="Trigger_fac_C"/>
</dbReference>
<dbReference type="NCBIfam" id="TIGR00115">
    <property type="entry name" value="tig"/>
    <property type="match status" value="1"/>
</dbReference>
<organism evidence="9">
    <name type="scientific">marine metagenome</name>
    <dbReference type="NCBI Taxonomy" id="408172"/>
    <lineage>
        <taxon>unclassified sequences</taxon>
        <taxon>metagenomes</taxon>
        <taxon>ecological metagenomes</taxon>
    </lineage>
</organism>
<comment type="catalytic activity">
    <reaction evidence="1">
        <text>[protein]-peptidylproline (omega=180) = [protein]-peptidylproline (omega=0)</text>
        <dbReference type="Rhea" id="RHEA:16237"/>
        <dbReference type="Rhea" id="RHEA-COMP:10747"/>
        <dbReference type="Rhea" id="RHEA-COMP:10748"/>
        <dbReference type="ChEBI" id="CHEBI:83833"/>
        <dbReference type="ChEBI" id="CHEBI:83834"/>
        <dbReference type="EC" id="5.2.1.8"/>
    </reaction>
</comment>
<dbReference type="GO" id="GO:0015031">
    <property type="term" value="P:protein transport"/>
    <property type="evidence" value="ECO:0007669"/>
    <property type="project" value="InterPro"/>
</dbReference>
<dbReference type="InterPro" id="IPR046357">
    <property type="entry name" value="PPIase_dom_sf"/>
</dbReference>
<keyword evidence="6" id="KW-0413">Isomerase</keyword>
<dbReference type="GO" id="GO:0044183">
    <property type="term" value="F:protein folding chaperone"/>
    <property type="evidence" value="ECO:0007669"/>
    <property type="project" value="TreeGrafter"/>
</dbReference>
<dbReference type="EMBL" id="UINC01003287">
    <property type="protein sequence ID" value="SVA04992.1"/>
    <property type="molecule type" value="Genomic_DNA"/>
</dbReference>
<evidence type="ECO:0000313" key="9">
    <source>
        <dbReference type="EMBL" id="SVA04992.1"/>
    </source>
</evidence>
<dbReference type="GO" id="GO:0003755">
    <property type="term" value="F:peptidyl-prolyl cis-trans isomerase activity"/>
    <property type="evidence" value="ECO:0007669"/>
    <property type="project" value="UniProtKB-KW"/>
</dbReference>
<dbReference type="InterPro" id="IPR027304">
    <property type="entry name" value="Trigger_fact/SurA_dom_sf"/>
</dbReference>
<dbReference type="Pfam" id="PF05697">
    <property type="entry name" value="Trigger_N"/>
    <property type="match status" value="1"/>
</dbReference>
<protein>
    <recommendedName>
        <fullName evidence="3">peptidylprolyl isomerase</fullName>
        <ecNumber evidence="3">5.2.1.8</ecNumber>
    </recommendedName>
</protein>
<evidence type="ECO:0000256" key="6">
    <source>
        <dbReference type="ARBA" id="ARBA00023235"/>
    </source>
</evidence>
<evidence type="ECO:0000259" key="8">
    <source>
        <dbReference type="Pfam" id="PF05698"/>
    </source>
</evidence>
<dbReference type="InterPro" id="IPR037041">
    <property type="entry name" value="Trigger_fac_C_sf"/>
</dbReference>
<dbReference type="InterPro" id="IPR005215">
    <property type="entry name" value="Trig_fac"/>
</dbReference>
<keyword evidence="5" id="KW-0143">Chaperone</keyword>
<evidence type="ECO:0000256" key="2">
    <source>
        <dbReference type="ARBA" id="ARBA00005464"/>
    </source>
</evidence>
<dbReference type="Gene3D" id="3.30.70.1050">
    <property type="entry name" value="Trigger factor ribosome-binding domain"/>
    <property type="match status" value="1"/>
</dbReference>
<feature type="domain" description="Trigger factor ribosome-binding bacterial" evidence="7">
    <location>
        <begin position="1"/>
        <end position="145"/>
    </location>
</feature>
<evidence type="ECO:0000259" key="7">
    <source>
        <dbReference type="Pfam" id="PF05697"/>
    </source>
</evidence>
<dbReference type="SUPFAM" id="SSF109998">
    <property type="entry name" value="Triger factor/SurA peptide-binding domain-like"/>
    <property type="match status" value="1"/>
</dbReference>
<evidence type="ECO:0000256" key="5">
    <source>
        <dbReference type="ARBA" id="ARBA00023186"/>
    </source>
</evidence>
<dbReference type="EC" id="5.2.1.8" evidence="3"/>
<dbReference type="InterPro" id="IPR036611">
    <property type="entry name" value="Trigger_fac_ribosome-bd_sf"/>
</dbReference>
<dbReference type="InterPro" id="IPR008881">
    <property type="entry name" value="Trigger_fac_ribosome-bd_bac"/>
</dbReference>
<dbReference type="Gene3D" id="1.10.3120.10">
    <property type="entry name" value="Trigger factor, C-terminal domain"/>
    <property type="match status" value="1"/>
</dbReference>
<dbReference type="Gene3D" id="3.10.50.40">
    <property type="match status" value="1"/>
</dbReference>
<dbReference type="SUPFAM" id="SSF102735">
    <property type="entry name" value="Trigger factor ribosome-binding domain"/>
    <property type="match status" value="1"/>
</dbReference>
<reference evidence="9" key="1">
    <citation type="submission" date="2018-05" db="EMBL/GenBank/DDBJ databases">
        <authorList>
            <person name="Lanie J.A."/>
            <person name="Ng W.-L."/>
            <person name="Kazmierczak K.M."/>
            <person name="Andrzejewski T.M."/>
            <person name="Davidsen T.M."/>
            <person name="Wayne K.J."/>
            <person name="Tettelin H."/>
            <person name="Glass J.I."/>
            <person name="Rusch D."/>
            <person name="Podicherti R."/>
            <person name="Tsui H.-C.T."/>
            <person name="Winkler M.E."/>
        </authorList>
    </citation>
    <scope>NUCLEOTIDE SEQUENCE</scope>
</reference>
<dbReference type="GO" id="GO:0051083">
    <property type="term" value="P:'de novo' cotranslational protein folding"/>
    <property type="evidence" value="ECO:0007669"/>
    <property type="project" value="TreeGrafter"/>
</dbReference>
<dbReference type="GO" id="GO:0043022">
    <property type="term" value="F:ribosome binding"/>
    <property type="evidence" value="ECO:0007669"/>
    <property type="project" value="TreeGrafter"/>
</dbReference>
<dbReference type="AlphaFoldDB" id="A0A381SLR0"/>
<dbReference type="HAMAP" id="MF_00303">
    <property type="entry name" value="Trigger_factor_Tig"/>
    <property type="match status" value="1"/>
</dbReference>
<evidence type="ECO:0000256" key="3">
    <source>
        <dbReference type="ARBA" id="ARBA00013194"/>
    </source>
</evidence>
<proteinExistence type="inferred from homology"/>
<evidence type="ECO:0000256" key="4">
    <source>
        <dbReference type="ARBA" id="ARBA00023110"/>
    </source>
</evidence>